<reference evidence="5 6" key="1">
    <citation type="journal article" date="2014" name="Int. J. Syst. Evol. Microbiol.">
        <title>Complete genome sequence of Corynebacterium casei LMG S-19264T (=DSM 44701T), isolated from a smear-ripened cheese.</title>
        <authorList>
            <consortium name="US DOE Joint Genome Institute (JGI-PGF)"/>
            <person name="Walter F."/>
            <person name="Albersmeier A."/>
            <person name="Kalinowski J."/>
            <person name="Ruckert C."/>
        </authorList>
    </citation>
    <scope>NUCLEOTIDE SEQUENCE [LARGE SCALE GENOMIC DNA]</scope>
    <source>
        <strain evidence="5 6">CGMCC 1.15286</strain>
    </source>
</reference>
<proteinExistence type="predicted"/>
<dbReference type="Gene3D" id="3.40.710.10">
    <property type="entry name" value="DD-peptidase/beta-lactamase superfamily"/>
    <property type="match status" value="1"/>
</dbReference>
<name>A0A917H4Q2_9BACL</name>
<keyword evidence="3" id="KW-0812">Transmembrane</keyword>
<evidence type="ECO:0000313" key="5">
    <source>
        <dbReference type="EMBL" id="GGG66999.1"/>
    </source>
</evidence>
<comment type="caution">
    <text evidence="5">The sequence shown here is derived from an EMBL/GenBank/DDBJ whole genome shotgun (WGS) entry which is preliminary data.</text>
</comment>
<dbReference type="InterPro" id="IPR050491">
    <property type="entry name" value="AmpC-like"/>
</dbReference>
<dbReference type="InterPro" id="IPR001466">
    <property type="entry name" value="Beta-lactam-related"/>
</dbReference>
<dbReference type="InterPro" id="IPR012338">
    <property type="entry name" value="Beta-lactam/transpept-like"/>
</dbReference>
<feature type="domain" description="Beta-lactamase-related" evidence="4">
    <location>
        <begin position="49"/>
        <end position="358"/>
    </location>
</feature>
<dbReference type="GO" id="GO:0016020">
    <property type="term" value="C:membrane"/>
    <property type="evidence" value="ECO:0007669"/>
    <property type="project" value="UniProtKB-SubCell"/>
</dbReference>
<evidence type="ECO:0000313" key="6">
    <source>
        <dbReference type="Proteomes" id="UP000600247"/>
    </source>
</evidence>
<evidence type="ECO:0000256" key="3">
    <source>
        <dbReference type="SAM" id="Phobius"/>
    </source>
</evidence>
<dbReference type="PANTHER" id="PTHR46825:SF11">
    <property type="entry name" value="PENICILLIN-BINDING PROTEIN 4"/>
    <property type="match status" value="1"/>
</dbReference>
<dbReference type="EMBL" id="BMHY01000003">
    <property type="protein sequence ID" value="GGG66999.1"/>
    <property type="molecule type" value="Genomic_DNA"/>
</dbReference>
<dbReference type="AlphaFoldDB" id="A0A917H4Q2"/>
<protein>
    <recommendedName>
        <fullName evidence="4">Beta-lactamase-related domain-containing protein</fullName>
    </recommendedName>
</protein>
<keyword evidence="6" id="KW-1185">Reference proteome</keyword>
<feature type="transmembrane region" description="Helical" evidence="3">
    <location>
        <begin position="420"/>
        <end position="441"/>
    </location>
</feature>
<feature type="transmembrane region" description="Helical" evidence="3">
    <location>
        <begin position="387"/>
        <end position="408"/>
    </location>
</feature>
<sequence length="498" mass="53614">MSVLLCTIAAGFVSYGLVPERAALALASQSSSNHSTATLMKQENYEEIDRFMETAIDRLDIPGAAVGIVSKNGDIYTKGYGKADASGTAVTPQTPFILGSTSKSFTALAVMQLADEGKIDLDTPVQSYLPDFTAANAQGAAAITVRQLLNQTSGFPTIAGLKLNGSDLSIKQYPATLKDMKLRGAPGAKFEYSNANYNVLGALVQAVSGQSYGEYVQKHIFTPLSMDHSFTSRAQAEQNGLSQGHQSIFGWVKTANPPERPVDVPSGYIMSSAEDMAHYLIAQMNNGVYNEKRVVAEPSAHLMHGKDGAPMEKGAKYGMGWIAVDHTITHDGGVENFSSNMLIDGDTGIVLLLNKNGSSVSVITEGIRSILNGEEPPAIPSENGTDWLIRVVSLLVVLFVLRSIYVTVRWKRDARPERRSIILHSLSIGLLHLALPLFLLFVAPQLLQLTWEIMLAFLPGISHLLLIASIMLLAFGISRLILLIGSLRNTASSAARPQ</sequence>
<dbReference type="Proteomes" id="UP000600247">
    <property type="component" value="Unassembled WGS sequence"/>
</dbReference>
<accession>A0A917H4Q2</accession>
<dbReference type="Pfam" id="PF00144">
    <property type="entry name" value="Beta-lactamase"/>
    <property type="match status" value="1"/>
</dbReference>
<dbReference type="PANTHER" id="PTHR46825">
    <property type="entry name" value="D-ALANYL-D-ALANINE-CARBOXYPEPTIDASE/ENDOPEPTIDASE AMPH"/>
    <property type="match status" value="1"/>
</dbReference>
<dbReference type="SUPFAM" id="SSF56601">
    <property type="entry name" value="beta-lactamase/transpeptidase-like"/>
    <property type="match status" value="1"/>
</dbReference>
<evidence type="ECO:0000256" key="1">
    <source>
        <dbReference type="ARBA" id="ARBA00004370"/>
    </source>
</evidence>
<keyword evidence="2 3" id="KW-0472">Membrane</keyword>
<evidence type="ECO:0000256" key="2">
    <source>
        <dbReference type="ARBA" id="ARBA00023136"/>
    </source>
</evidence>
<feature type="transmembrane region" description="Helical" evidence="3">
    <location>
        <begin position="461"/>
        <end position="482"/>
    </location>
</feature>
<comment type="subcellular location">
    <subcellularLocation>
        <location evidence="1">Membrane</location>
    </subcellularLocation>
</comment>
<gene>
    <name evidence="5" type="ORF">GCM10010918_21930</name>
</gene>
<keyword evidence="3" id="KW-1133">Transmembrane helix</keyword>
<evidence type="ECO:0000259" key="4">
    <source>
        <dbReference type="Pfam" id="PF00144"/>
    </source>
</evidence>
<organism evidence="5 6">
    <name type="scientific">Paenibacillus radicis</name>
    <name type="common">ex Gao et al. 2016</name>
    <dbReference type="NCBI Taxonomy" id="1737354"/>
    <lineage>
        <taxon>Bacteria</taxon>
        <taxon>Bacillati</taxon>
        <taxon>Bacillota</taxon>
        <taxon>Bacilli</taxon>
        <taxon>Bacillales</taxon>
        <taxon>Paenibacillaceae</taxon>
        <taxon>Paenibacillus</taxon>
    </lineage>
</organism>